<name>A0A9P5CIW8_9HYPO</name>
<keyword evidence="2" id="KW-0378">Hydrolase</keyword>
<dbReference type="SMART" id="SM00487">
    <property type="entry name" value="DEXDc"/>
    <property type="match status" value="1"/>
</dbReference>
<organism evidence="6 7">
    <name type="scientific">Trichoderma lentiforme</name>
    <dbReference type="NCBI Taxonomy" id="1567552"/>
    <lineage>
        <taxon>Eukaryota</taxon>
        <taxon>Fungi</taxon>
        <taxon>Dikarya</taxon>
        <taxon>Ascomycota</taxon>
        <taxon>Pezizomycotina</taxon>
        <taxon>Sordariomycetes</taxon>
        <taxon>Hypocreomycetidae</taxon>
        <taxon>Hypocreales</taxon>
        <taxon>Hypocreaceae</taxon>
        <taxon>Trichoderma</taxon>
    </lineage>
</organism>
<dbReference type="InterPro" id="IPR001650">
    <property type="entry name" value="Helicase_C-like"/>
</dbReference>
<evidence type="ECO:0000256" key="2">
    <source>
        <dbReference type="ARBA" id="ARBA00022801"/>
    </source>
</evidence>
<dbReference type="Pfam" id="PF00271">
    <property type="entry name" value="Helicase_C"/>
    <property type="match status" value="1"/>
</dbReference>
<sequence>MEYDTNYFHGSKRRRPSLFEYRDTNEPEQKRTATSGTKDLKIDEEYLAQTIYATHELSYTQESTAYVDSNQISTLNTEKQCICFGTATDISGTCQLMRASWAQEFTVHLINSQTFHCINDASIKGQIDPGFANITDALLDEEELELEITCSIDTTQSSKSKFTTPLSMPCRLKVTLFGPASLFEEVGSFFEDHNLYLQDPVSCSRNVLYRNPHKLSVDSGPAQWTSDLDKEHSNFALIETTQPRPELIDVLNSQEDLVETKQPGSIRSAMKRHQLQALTFMLQREQGWAWDGSRADLWEFLPESTGSYFINRVSDAVQKEPPQQFYGGIIADPMGLGKTLSMISLVAADLLVDRNDPNSITGANAEESSGRTLIVVPPPLLDSWEEQLKQHVFPNSIPWCRHHGKSRVTNDSDLEERLVVLTTYHTISSEWNGSSDQQRSFLFNTRWRRIILDEAHFIRNSDSRMARAICSINSVSRWAVTGTPIQNRLGDLTALLKFLQVYPYAEEHKFNTDISHLWKIGKIDEAVKRLKRLAGCILLRRPKTVIQLPPRHDFQYFVELAQAERDLYQAFKMHTLSHIEQALSADSKFKRTHSYANMLQRIEAMRMVCNLGLYYKMRYDLETYNEQTSQNWTAVAQQMFNIRRGISSIQCRLCYCPADSTENAFYEAGPPAMSTFSQCLEFVCSTCISTRSHHMVFKFCSHETICPFATISTDIFETDDMPTLTINHLSYGLPTKISMLISDLQKQPHDVKWCDIPNRLQPQIFSADIRNSVVFSSWRTTLEIIEVGLKHACIPCLRFDGKVAQKDRHAVIERFRKDPTIRVLLVTLSCGAVGLTLTEASRAYLMEPHWNPTLEDQALARIHRIGQTKEVNTIRFIVRDSFEEACNLTTNKLSRVVELQKSKTDLAEVIHRQNESNQPDGAQRPLEVSKICSMSHIDTKRTPYEYR</sequence>
<evidence type="ECO:0000256" key="3">
    <source>
        <dbReference type="ARBA" id="ARBA00022840"/>
    </source>
</evidence>
<keyword evidence="3" id="KW-0067">ATP-binding</keyword>
<dbReference type="AlphaFoldDB" id="A0A9P5CIW8"/>
<reference evidence="6 7" key="1">
    <citation type="submission" date="2018-06" db="EMBL/GenBank/DDBJ databases">
        <title>Genome analysis of cellulolytic fungus Trichoderma lentiforme CFAM-422.</title>
        <authorList>
            <person name="Steindorff A.S."/>
            <person name="Formighieri E.F."/>
            <person name="Midorikawa G.E.O."/>
            <person name="Tamietti M.S."/>
            <person name="Ramos E.Z."/>
            <person name="Silva A.S."/>
            <person name="Bon E.P.S."/>
            <person name="Mendes T.D."/>
            <person name="Damaso M.C.T."/>
            <person name="Favaro L.C.L."/>
        </authorList>
    </citation>
    <scope>NUCLEOTIDE SEQUENCE [LARGE SCALE GENOMIC DNA]</scope>
    <source>
        <strain evidence="6 7">CFAM-422</strain>
    </source>
</reference>
<dbReference type="InterPro" id="IPR000330">
    <property type="entry name" value="SNF2_N"/>
</dbReference>
<comment type="caution">
    <text evidence="6">The sequence shown here is derived from an EMBL/GenBank/DDBJ whole genome shotgun (WGS) entry which is preliminary data.</text>
</comment>
<evidence type="ECO:0000259" key="5">
    <source>
        <dbReference type="PROSITE" id="PS51194"/>
    </source>
</evidence>
<dbReference type="Proteomes" id="UP000801864">
    <property type="component" value="Unassembled WGS sequence"/>
</dbReference>
<dbReference type="Pfam" id="PF00176">
    <property type="entry name" value="SNF2-rel_dom"/>
    <property type="match status" value="1"/>
</dbReference>
<dbReference type="PROSITE" id="PS51192">
    <property type="entry name" value="HELICASE_ATP_BIND_1"/>
    <property type="match status" value="1"/>
</dbReference>
<dbReference type="SMART" id="SM00490">
    <property type="entry name" value="HELICc"/>
    <property type="match status" value="1"/>
</dbReference>
<dbReference type="GO" id="GO:0006281">
    <property type="term" value="P:DNA repair"/>
    <property type="evidence" value="ECO:0007669"/>
    <property type="project" value="TreeGrafter"/>
</dbReference>
<dbReference type="EMBL" id="QLNT01000001">
    <property type="protein sequence ID" value="KAF3076848.1"/>
    <property type="molecule type" value="Genomic_DNA"/>
</dbReference>
<dbReference type="GO" id="GO:0016787">
    <property type="term" value="F:hydrolase activity"/>
    <property type="evidence" value="ECO:0007669"/>
    <property type="project" value="UniProtKB-KW"/>
</dbReference>
<dbReference type="InterPro" id="IPR049730">
    <property type="entry name" value="SNF2/RAD54-like_C"/>
</dbReference>
<dbReference type="InterPro" id="IPR014001">
    <property type="entry name" value="Helicase_ATP-bd"/>
</dbReference>
<protein>
    <submittedName>
        <fullName evidence="6">SWI/SNF-related matrix-associated actin-dependent regulator of chromatin</fullName>
    </submittedName>
</protein>
<dbReference type="Gene3D" id="3.40.50.300">
    <property type="entry name" value="P-loop containing nucleotide triphosphate hydrolases"/>
    <property type="match status" value="1"/>
</dbReference>
<dbReference type="PROSITE" id="PS51194">
    <property type="entry name" value="HELICASE_CTER"/>
    <property type="match status" value="1"/>
</dbReference>
<dbReference type="InterPro" id="IPR038718">
    <property type="entry name" value="SNF2-like_sf"/>
</dbReference>
<evidence type="ECO:0000313" key="6">
    <source>
        <dbReference type="EMBL" id="KAF3076848.1"/>
    </source>
</evidence>
<evidence type="ECO:0000256" key="1">
    <source>
        <dbReference type="ARBA" id="ARBA00022741"/>
    </source>
</evidence>
<dbReference type="SUPFAM" id="SSF52540">
    <property type="entry name" value="P-loop containing nucleoside triphosphate hydrolases"/>
    <property type="match status" value="2"/>
</dbReference>
<dbReference type="InterPro" id="IPR050628">
    <property type="entry name" value="SNF2_RAD54_helicase_TF"/>
</dbReference>
<feature type="domain" description="Helicase C-terminal" evidence="5">
    <location>
        <begin position="761"/>
        <end position="917"/>
    </location>
</feature>
<accession>A0A9P5CIW8</accession>
<feature type="domain" description="Helicase ATP-binding" evidence="4">
    <location>
        <begin position="319"/>
        <end position="502"/>
    </location>
</feature>
<keyword evidence="1" id="KW-0547">Nucleotide-binding</keyword>
<gene>
    <name evidence="6" type="ORF">CFAM422_000472</name>
</gene>
<dbReference type="PANTHER" id="PTHR45626:SF22">
    <property type="entry name" value="DNA REPAIR PROTEIN RAD5"/>
    <property type="match status" value="1"/>
</dbReference>
<dbReference type="GO" id="GO:0005524">
    <property type="term" value="F:ATP binding"/>
    <property type="evidence" value="ECO:0007669"/>
    <property type="project" value="UniProtKB-KW"/>
</dbReference>
<evidence type="ECO:0000259" key="4">
    <source>
        <dbReference type="PROSITE" id="PS51192"/>
    </source>
</evidence>
<keyword evidence="7" id="KW-1185">Reference proteome</keyword>
<dbReference type="PANTHER" id="PTHR45626">
    <property type="entry name" value="TRANSCRIPTION TERMINATION FACTOR 2-RELATED"/>
    <property type="match status" value="1"/>
</dbReference>
<dbReference type="InterPro" id="IPR027417">
    <property type="entry name" value="P-loop_NTPase"/>
</dbReference>
<dbReference type="GO" id="GO:0008094">
    <property type="term" value="F:ATP-dependent activity, acting on DNA"/>
    <property type="evidence" value="ECO:0007669"/>
    <property type="project" value="TreeGrafter"/>
</dbReference>
<dbReference type="CDD" id="cd18793">
    <property type="entry name" value="SF2_C_SNF"/>
    <property type="match status" value="1"/>
</dbReference>
<evidence type="ECO:0000313" key="7">
    <source>
        <dbReference type="Proteomes" id="UP000801864"/>
    </source>
</evidence>
<dbReference type="CDD" id="cd18008">
    <property type="entry name" value="DEXDc_SHPRH-like"/>
    <property type="match status" value="1"/>
</dbReference>
<dbReference type="GO" id="GO:0005634">
    <property type="term" value="C:nucleus"/>
    <property type="evidence" value="ECO:0007669"/>
    <property type="project" value="TreeGrafter"/>
</dbReference>
<dbReference type="Gene3D" id="3.40.50.10810">
    <property type="entry name" value="Tandem AAA-ATPase domain"/>
    <property type="match status" value="1"/>
</dbReference>
<proteinExistence type="predicted"/>